<dbReference type="Pfam" id="PF01614">
    <property type="entry name" value="IclR_C"/>
    <property type="match status" value="1"/>
</dbReference>
<feature type="domain" description="HTH iclR-type" evidence="4">
    <location>
        <begin position="6"/>
        <end position="65"/>
    </location>
</feature>
<evidence type="ECO:0000256" key="3">
    <source>
        <dbReference type="ARBA" id="ARBA00023163"/>
    </source>
</evidence>
<name>A0A2G9WR41_9HYPH</name>
<evidence type="ECO:0000256" key="2">
    <source>
        <dbReference type="ARBA" id="ARBA00023125"/>
    </source>
</evidence>
<dbReference type="InterPro" id="IPR029016">
    <property type="entry name" value="GAF-like_dom_sf"/>
</dbReference>
<protein>
    <recommendedName>
        <fullName evidence="8">IclR family transcriptional regulator</fullName>
    </recommendedName>
</protein>
<dbReference type="SMART" id="SM00346">
    <property type="entry name" value="HTH_ICLR"/>
    <property type="match status" value="1"/>
</dbReference>
<dbReference type="PROSITE" id="PS51078">
    <property type="entry name" value="ICLR_ED"/>
    <property type="match status" value="1"/>
</dbReference>
<evidence type="ECO:0000256" key="1">
    <source>
        <dbReference type="ARBA" id="ARBA00023015"/>
    </source>
</evidence>
<dbReference type="InterPro" id="IPR036390">
    <property type="entry name" value="WH_DNA-bd_sf"/>
</dbReference>
<keyword evidence="1" id="KW-0805">Transcription regulation</keyword>
<evidence type="ECO:0000313" key="7">
    <source>
        <dbReference type="Proteomes" id="UP000231070"/>
    </source>
</evidence>
<dbReference type="Gene3D" id="1.10.10.10">
    <property type="entry name" value="Winged helix-like DNA-binding domain superfamily/Winged helix DNA-binding domain"/>
    <property type="match status" value="1"/>
</dbReference>
<keyword evidence="7" id="KW-1185">Reference proteome</keyword>
<keyword evidence="3" id="KW-0804">Transcription</keyword>
<evidence type="ECO:0000259" key="5">
    <source>
        <dbReference type="PROSITE" id="PS51078"/>
    </source>
</evidence>
<dbReference type="Proteomes" id="UP000231070">
    <property type="component" value="Unassembled WGS sequence"/>
</dbReference>
<dbReference type="GO" id="GO:0045892">
    <property type="term" value="P:negative regulation of DNA-templated transcription"/>
    <property type="evidence" value="ECO:0007669"/>
    <property type="project" value="TreeGrafter"/>
</dbReference>
<gene>
    <name evidence="6" type="ORF">CJ014_21940</name>
</gene>
<dbReference type="PANTHER" id="PTHR30136">
    <property type="entry name" value="HELIX-TURN-HELIX TRANSCRIPTIONAL REGULATOR, ICLR FAMILY"/>
    <property type="match status" value="1"/>
</dbReference>
<evidence type="ECO:0000259" key="4">
    <source>
        <dbReference type="PROSITE" id="PS51077"/>
    </source>
</evidence>
<feature type="domain" description="IclR-ED" evidence="5">
    <location>
        <begin position="66"/>
        <end position="249"/>
    </location>
</feature>
<evidence type="ECO:0008006" key="8">
    <source>
        <dbReference type="Google" id="ProtNLM"/>
    </source>
</evidence>
<evidence type="ECO:0000313" key="6">
    <source>
        <dbReference type="EMBL" id="PIO97134.1"/>
    </source>
</evidence>
<dbReference type="InterPro" id="IPR005471">
    <property type="entry name" value="Tscrpt_reg_IclR_N"/>
</dbReference>
<comment type="caution">
    <text evidence="6">The sequence shown here is derived from an EMBL/GenBank/DDBJ whole genome shotgun (WGS) entry which is preliminary data.</text>
</comment>
<accession>A0A2G9WR41</accession>
<dbReference type="SUPFAM" id="SSF55781">
    <property type="entry name" value="GAF domain-like"/>
    <property type="match status" value="1"/>
</dbReference>
<dbReference type="AlphaFoldDB" id="A0A2G9WR41"/>
<dbReference type="PANTHER" id="PTHR30136:SF38">
    <property type="entry name" value="TRANSCRIPTIONAL REGULATOR"/>
    <property type="match status" value="1"/>
</dbReference>
<dbReference type="Pfam" id="PF09339">
    <property type="entry name" value="HTH_IclR"/>
    <property type="match status" value="1"/>
</dbReference>
<keyword evidence="2" id="KW-0238">DNA-binding</keyword>
<reference evidence="6 7" key="1">
    <citation type="submission" date="2017-08" db="EMBL/GenBank/DDBJ databases">
        <title>Pleomorphomonas carboxidotrophicus sp. nov., a new mesophilic hydrogenogenic carboxidotroph.</title>
        <authorList>
            <person name="Esquivel-Elizondo S."/>
            <person name="Krajmalnik-Brown R."/>
            <person name="Maldonado J."/>
        </authorList>
    </citation>
    <scope>NUCLEOTIDE SEQUENCE [LARGE SCALE GENOMIC DNA]</scope>
    <source>
        <strain evidence="6 7">SVCO-16</strain>
    </source>
</reference>
<dbReference type="SUPFAM" id="SSF46785">
    <property type="entry name" value="Winged helix' DNA-binding domain"/>
    <property type="match status" value="1"/>
</dbReference>
<dbReference type="EMBL" id="NQVN01000021">
    <property type="protein sequence ID" value="PIO97134.1"/>
    <property type="molecule type" value="Genomic_DNA"/>
</dbReference>
<dbReference type="OrthoDB" id="9807558at2"/>
<organism evidence="6 7">
    <name type="scientific">Pleomorphomonas carboxyditropha</name>
    <dbReference type="NCBI Taxonomy" id="2023338"/>
    <lineage>
        <taxon>Bacteria</taxon>
        <taxon>Pseudomonadati</taxon>
        <taxon>Pseudomonadota</taxon>
        <taxon>Alphaproteobacteria</taxon>
        <taxon>Hyphomicrobiales</taxon>
        <taxon>Pleomorphomonadaceae</taxon>
        <taxon>Pleomorphomonas</taxon>
    </lineage>
</organism>
<dbReference type="InterPro" id="IPR014757">
    <property type="entry name" value="Tscrpt_reg_IclR_C"/>
</dbReference>
<sequence>MVTTQTPAIDKAMAVFAFLAENGRASFTQIQKATGLPKSTSSSLLASLLAHGLVSLEEGRYALGLRWYELGNKVEESLDIKRAAMEPLTQLRDRTQLTCHLGVLEGSSAIYVLKLESPTAIVIRSWVGRRLSLHSSGLGKALLAWLPEAKLNAILPDVDFVRRTDTTIVGVDAFREELAATRARGWAFDNAEDNDGVYCVAAPLINAAGEVTAAISVSGVSSQVNRANLDDIAAAVVATAGRIAADYRH</sequence>
<dbReference type="GO" id="GO:0003700">
    <property type="term" value="F:DNA-binding transcription factor activity"/>
    <property type="evidence" value="ECO:0007669"/>
    <property type="project" value="TreeGrafter"/>
</dbReference>
<dbReference type="Gene3D" id="3.30.450.40">
    <property type="match status" value="1"/>
</dbReference>
<dbReference type="GO" id="GO:0003677">
    <property type="term" value="F:DNA binding"/>
    <property type="evidence" value="ECO:0007669"/>
    <property type="project" value="UniProtKB-KW"/>
</dbReference>
<dbReference type="InterPro" id="IPR036388">
    <property type="entry name" value="WH-like_DNA-bd_sf"/>
</dbReference>
<proteinExistence type="predicted"/>
<dbReference type="PROSITE" id="PS51077">
    <property type="entry name" value="HTH_ICLR"/>
    <property type="match status" value="1"/>
</dbReference>
<dbReference type="InterPro" id="IPR050707">
    <property type="entry name" value="HTH_MetabolicPath_Reg"/>
</dbReference>
<dbReference type="RefSeq" id="WP_100082649.1">
    <property type="nucleotide sequence ID" value="NZ_NQVN01000021.1"/>
</dbReference>